<evidence type="ECO:0000313" key="2">
    <source>
        <dbReference type="EMBL" id="CAL1688162.1"/>
    </source>
</evidence>
<protein>
    <submittedName>
        <fullName evidence="2">Uncharacterized protein</fullName>
    </submittedName>
</protein>
<accession>A0AAV2P786</accession>
<feature type="compositionally biased region" description="Basic and acidic residues" evidence="1">
    <location>
        <begin position="40"/>
        <end position="60"/>
    </location>
</feature>
<gene>
    <name evidence="2" type="ORF">LPLAT_LOCUS13284</name>
</gene>
<feature type="region of interest" description="Disordered" evidence="1">
    <location>
        <begin position="10"/>
        <end position="77"/>
    </location>
</feature>
<proteinExistence type="predicted"/>
<dbReference type="EMBL" id="OZ034831">
    <property type="protein sequence ID" value="CAL1688162.1"/>
    <property type="molecule type" value="Genomic_DNA"/>
</dbReference>
<organism evidence="2 3">
    <name type="scientific">Lasius platythorax</name>
    <dbReference type="NCBI Taxonomy" id="488582"/>
    <lineage>
        <taxon>Eukaryota</taxon>
        <taxon>Metazoa</taxon>
        <taxon>Ecdysozoa</taxon>
        <taxon>Arthropoda</taxon>
        <taxon>Hexapoda</taxon>
        <taxon>Insecta</taxon>
        <taxon>Pterygota</taxon>
        <taxon>Neoptera</taxon>
        <taxon>Endopterygota</taxon>
        <taxon>Hymenoptera</taxon>
        <taxon>Apocrita</taxon>
        <taxon>Aculeata</taxon>
        <taxon>Formicoidea</taxon>
        <taxon>Formicidae</taxon>
        <taxon>Formicinae</taxon>
        <taxon>Lasius</taxon>
        <taxon>Lasius</taxon>
    </lineage>
</organism>
<evidence type="ECO:0000313" key="3">
    <source>
        <dbReference type="Proteomes" id="UP001497644"/>
    </source>
</evidence>
<reference evidence="2" key="1">
    <citation type="submission" date="2024-04" db="EMBL/GenBank/DDBJ databases">
        <authorList>
            <consortium name="Molecular Ecology Group"/>
        </authorList>
    </citation>
    <scope>NUCLEOTIDE SEQUENCE</scope>
</reference>
<name>A0AAV2P786_9HYME</name>
<dbReference type="AlphaFoldDB" id="A0AAV2P786"/>
<sequence length="90" mass="9745">MKLICGLCSPKTRRGGTTGNGKDYDVSVNDNVDNDDDGDNEMHARGIRVERPRTTLRETPKAPGQQPLGGIRSTMPTTRNYTARVGTIAA</sequence>
<dbReference type="Proteomes" id="UP001497644">
    <property type="component" value="Chromosome 8"/>
</dbReference>
<keyword evidence="3" id="KW-1185">Reference proteome</keyword>
<evidence type="ECO:0000256" key="1">
    <source>
        <dbReference type="SAM" id="MobiDB-lite"/>
    </source>
</evidence>